<feature type="domain" description="Enkurin" evidence="8">
    <location>
        <begin position="198"/>
        <end position="290"/>
    </location>
</feature>
<dbReference type="PROSITE" id="PS51665">
    <property type="entry name" value="ENKURIN"/>
    <property type="match status" value="1"/>
</dbReference>
<evidence type="ECO:0000256" key="2">
    <source>
        <dbReference type="ARBA" id="ARBA00022771"/>
    </source>
</evidence>
<dbReference type="SUPFAM" id="SSF143990">
    <property type="entry name" value="YbiA-like"/>
    <property type="match status" value="1"/>
</dbReference>
<dbReference type="PANTHER" id="PTHR10131">
    <property type="entry name" value="TNF RECEPTOR ASSOCIATED FACTOR"/>
    <property type="match status" value="1"/>
</dbReference>
<dbReference type="CDD" id="cd15457">
    <property type="entry name" value="NADAR"/>
    <property type="match status" value="1"/>
</dbReference>
<evidence type="ECO:0000256" key="3">
    <source>
        <dbReference type="ARBA" id="ARBA00022833"/>
    </source>
</evidence>
<feature type="compositionally biased region" description="Basic and acidic residues" evidence="5">
    <location>
        <begin position="201"/>
        <end position="217"/>
    </location>
</feature>
<dbReference type="SUPFAM" id="SSF49599">
    <property type="entry name" value="TRAF domain-like"/>
    <property type="match status" value="2"/>
</dbReference>
<feature type="region of interest" description="Disordered" evidence="5">
    <location>
        <begin position="201"/>
        <end position="221"/>
    </location>
</feature>
<keyword evidence="2 4" id="KW-0863">Zinc-finger</keyword>
<feature type="region of interest" description="Disordered" evidence="5">
    <location>
        <begin position="126"/>
        <end position="150"/>
    </location>
</feature>
<dbReference type="Pfam" id="PF13864">
    <property type="entry name" value="Enkurin"/>
    <property type="match status" value="1"/>
</dbReference>
<organism evidence="9 10">
    <name type="scientific">Paratrimastix pyriformis</name>
    <dbReference type="NCBI Taxonomy" id="342808"/>
    <lineage>
        <taxon>Eukaryota</taxon>
        <taxon>Metamonada</taxon>
        <taxon>Preaxostyla</taxon>
        <taxon>Paratrimastigidae</taxon>
        <taxon>Paratrimastix</taxon>
    </lineage>
</organism>
<keyword evidence="10" id="KW-1185">Reference proteome</keyword>
<evidence type="ECO:0000256" key="5">
    <source>
        <dbReference type="SAM" id="MobiDB-lite"/>
    </source>
</evidence>
<keyword evidence="1 4" id="KW-0479">Metal-binding</keyword>
<evidence type="ECO:0000259" key="8">
    <source>
        <dbReference type="PROSITE" id="PS51665"/>
    </source>
</evidence>
<dbReference type="InterPro" id="IPR027012">
    <property type="entry name" value="Enkurin_dom"/>
</dbReference>
<feature type="zinc finger region" description="TRAF-type" evidence="4">
    <location>
        <begin position="483"/>
        <end position="527"/>
    </location>
</feature>
<keyword evidence="3 4" id="KW-0862">Zinc</keyword>
<evidence type="ECO:0000259" key="6">
    <source>
        <dbReference type="PROSITE" id="PS50089"/>
    </source>
</evidence>
<dbReference type="EMBL" id="JAPMOS010000137">
    <property type="protein sequence ID" value="KAJ4454728.1"/>
    <property type="molecule type" value="Genomic_DNA"/>
</dbReference>
<feature type="region of interest" description="Disordered" evidence="5">
    <location>
        <begin position="616"/>
        <end position="653"/>
    </location>
</feature>
<keyword evidence="9" id="KW-0675">Receptor</keyword>
<reference evidence="9" key="1">
    <citation type="journal article" date="2022" name="bioRxiv">
        <title>Genomics of Preaxostyla Flagellates Illuminates Evolutionary Transitions and the Path Towards Mitochondrial Loss.</title>
        <authorList>
            <person name="Novak L.V.F."/>
            <person name="Treitli S.C."/>
            <person name="Pyrih J."/>
            <person name="Halakuc P."/>
            <person name="Pipaliya S.V."/>
            <person name="Vacek V."/>
            <person name="Brzon O."/>
            <person name="Soukal P."/>
            <person name="Eme L."/>
            <person name="Dacks J.B."/>
            <person name="Karnkowska A."/>
            <person name="Elias M."/>
            <person name="Hampl V."/>
        </authorList>
    </citation>
    <scope>NUCLEOTIDE SEQUENCE</scope>
    <source>
        <strain evidence="9">RCP-MX</strain>
    </source>
</reference>
<feature type="domain" description="TRAF-type" evidence="7">
    <location>
        <begin position="429"/>
        <end position="477"/>
    </location>
</feature>
<dbReference type="InterPro" id="IPR001293">
    <property type="entry name" value="Znf_TRAF"/>
</dbReference>
<protein>
    <submittedName>
        <fullName evidence="9">TNF receptor-associated factor 3</fullName>
    </submittedName>
</protein>
<dbReference type="PANTHER" id="PTHR10131:SF94">
    <property type="entry name" value="TNF RECEPTOR-ASSOCIATED FACTOR 4"/>
    <property type="match status" value="1"/>
</dbReference>
<dbReference type="InterPro" id="IPR037238">
    <property type="entry name" value="YbiA-like_sf"/>
</dbReference>
<dbReference type="InterPro" id="IPR001841">
    <property type="entry name" value="Znf_RING"/>
</dbReference>
<gene>
    <name evidence="9" type="ORF">PAPYR_10488</name>
</gene>
<name>A0ABQ8U9M6_9EUKA</name>
<dbReference type="Proteomes" id="UP001141327">
    <property type="component" value="Unassembled WGS sequence"/>
</dbReference>
<evidence type="ECO:0000256" key="1">
    <source>
        <dbReference type="ARBA" id="ARBA00022723"/>
    </source>
</evidence>
<dbReference type="InterPro" id="IPR012816">
    <property type="entry name" value="NADAR"/>
</dbReference>
<dbReference type="SUPFAM" id="SSF57850">
    <property type="entry name" value="RING/U-box"/>
    <property type="match status" value="1"/>
</dbReference>
<feature type="zinc finger region" description="TRAF-type" evidence="4">
    <location>
        <begin position="429"/>
        <end position="477"/>
    </location>
</feature>
<evidence type="ECO:0000256" key="4">
    <source>
        <dbReference type="PROSITE-ProRule" id="PRU00207"/>
    </source>
</evidence>
<feature type="compositionally biased region" description="Pro residues" evidence="5">
    <location>
        <begin position="622"/>
        <end position="647"/>
    </location>
</feature>
<dbReference type="InterPro" id="IPR013083">
    <property type="entry name" value="Znf_RING/FYVE/PHD"/>
</dbReference>
<evidence type="ECO:0000313" key="10">
    <source>
        <dbReference type="Proteomes" id="UP001141327"/>
    </source>
</evidence>
<sequence length="811" mass="89270">MQLGSGAPEQVSRRKIVRREVDHVGAFLNPVVNERDALRRKGIAPKNHAADNLARIRDLENQAKQRTAEEEARAREGEWKMPEFRDVAPKVVPGEIPPTTPTHTEFLRSRGGMTSIAATAMQNAVEPGTRAPRQLSKPPVPRQAEEEGTIERRSAPNFLQENKIVAMAAPQRAPAREAPKETAKEINPEYGRVPQYLVERRREQEQANEEARRREEEAAPPGLVMLPEDERQATLTSLAQQKEETLSALHRMPIAIRTPTSERKRAELEQQLHEIEASIRLFSAPKVAHCSEARRQSKTTSLCHSDMILLRPRAALSLSLFMSHHEGFPDTRFVHPESLFPEFNCSSCGCVMRRPVSVGCPTNHKMCQACCEEWFKQKRECPECRSPVPANAPTLDISLHAMIGRQIVFCTNKENGCDWQGKLEDAEEHEARGCLCRSANCTHPGCNFRCVARDLPAHMDTCPHKLTHCQHCQQELPQGFLEAHFETCPRIPVSCPDGCGVSIPRSEMPQHQSTCPNGRVDCPVPNCPQHQILRRALEQHLVDPFPVHTRALIDGLLELQQTKADLAATRATLADTQATLAATQATLAATQSELRNHIEATQRALAALTAGRVPSPSLVARGPPPPAVAAAPPPPSRGFGVPPPPSRGPAAPLARSNIIAPPAQRGAAPAPYPPPGMAATGPAVFAPPPGVLPLTLSVHLGMVEPPYVQLLNTAPCPIRDEMGYVHKSLDHYYFAQMAADDPSRLMAVRMASSSSAAREATRGAVAAKFNRQRAMRQGLLLKFGQHPELRNLLVSTHPRPVCSMFPPWIIY</sequence>
<dbReference type="PROSITE" id="PS50145">
    <property type="entry name" value="ZF_TRAF"/>
    <property type="match status" value="2"/>
</dbReference>
<dbReference type="Gene3D" id="3.30.40.10">
    <property type="entry name" value="Zinc/RING finger domain, C3HC4 (zinc finger)"/>
    <property type="match status" value="3"/>
</dbReference>
<accession>A0ABQ8U9M6</accession>
<feature type="domain" description="TRAF-type" evidence="7">
    <location>
        <begin position="483"/>
        <end position="527"/>
    </location>
</feature>
<dbReference type="Pfam" id="PF02176">
    <property type="entry name" value="zf-TRAF"/>
    <property type="match status" value="1"/>
</dbReference>
<dbReference type="Gene3D" id="1.10.357.40">
    <property type="entry name" value="YbiA-like"/>
    <property type="match status" value="1"/>
</dbReference>
<proteinExistence type="predicted"/>
<feature type="region of interest" description="Disordered" evidence="5">
    <location>
        <begin position="54"/>
        <end position="78"/>
    </location>
</feature>
<feature type="domain" description="RING-type" evidence="6">
    <location>
        <begin position="345"/>
        <end position="385"/>
    </location>
</feature>
<evidence type="ECO:0000259" key="7">
    <source>
        <dbReference type="PROSITE" id="PS50145"/>
    </source>
</evidence>
<dbReference type="PROSITE" id="PS50089">
    <property type="entry name" value="ZF_RING_2"/>
    <property type="match status" value="1"/>
</dbReference>
<comment type="caution">
    <text evidence="9">The sequence shown here is derived from an EMBL/GenBank/DDBJ whole genome shotgun (WGS) entry which is preliminary data.</text>
</comment>
<evidence type="ECO:0000313" key="9">
    <source>
        <dbReference type="EMBL" id="KAJ4454728.1"/>
    </source>
</evidence>